<keyword evidence="1" id="KW-0472">Membrane</keyword>
<evidence type="ECO:0000313" key="2">
    <source>
        <dbReference type="EMBL" id="JAD86999.1"/>
    </source>
</evidence>
<accession>A0A0A9DEH2</accession>
<keyword evidence="1" id="KW-1133">Transmembrane helix</keyword>
<dbReference type="EMBL" id="GBRH01210896">
    <property type="protein sequence ID" value="JAD86999.1"/>
    <property type="molecule type" value="Transcribed_RNA"/>
</dbReference>
<sequence>MRHFYSFEQVSLIPFCVIENGKLVICLWSAILLTYLLFFLELLFQLH</sequence>
<evidence type="ECO:0000256" key="1">
    <source>
        <dbReference type="SAM" id="Phobius"/>
    </source>
</evidence>
<feature type="transmembrane region" description="Helical" evidence="1">
    <location>
        <begin position="20"/>
        <end position="44"/>
    </location>
</feature>
<organism evidence="2">
    <name type="scientific">Arundo donax</name>
    <name type="common">Giant reed</name>
    <name type="synonym">Donax arundinaceus</name>
    <dbReference type="NCBI Taxonomy" id="35708"/>
    <lineage>
        <taxon>Eukaryota</taxon>
        <taxon>Viridiplantae</taxon>
        <taxon>Streptophyta</taxon>
        <taxon>Embryophyta</taxon>
        <taxon>Tracheophyta</taxon>
        <taxon>Spermatophyta</taxon>
        <taxon>Magnoliopsida</taxon>
        <taxon>Liliopsida</taxon>
        <taxon>Poales</taxon>
        <taxon>Poaceae</taxon>
        <taxon>PACMAD clade</taxon>
        <taxon>Arundinoideae</taxon>
        <taxon>Arundineae</taxon>
        <taxon>Arundo</taxon>
    </lineage>
</organism>
<reference evidence="2" key="2">
    <citation type="journal article" date="2015" name="Data Brief">
        <title>Shoot transcriptome of the giant reed, Arundo donax.</title>
        <authorList>
            <person name="Barrero R.A."/>
            <person name="Guerrero F.D."/>
            <person name="Moolhuijzen P."/>
            <person name="Goolsby J.A."/>
            <person name="Tidwell J."/>
            <person name="Bellgard S.E."/>
            <person name="Bellgard M.I."/>
        </authorList>
    </citation>
    <scope>NUCLEOTIDE SEQUENCE</scope>
    <source>
        <tissue evidence="2">Shoot tissue taken approximately 20 cm above the soil surface</tissue>
    </source>
</reference>
<keyword evidence="1" id="KW-0812">Transmembrane</keyword>
<name>A0A0A9DEH2_ARUDO</name>
<reference evidence="2" key="1">
    <citation type="submission" date="2014-09" db="EMBL/GenBank/DDBJ databases">
        <authorList>
            <person name="Magalhaes I.L.F."/>
            <person name="Oliveira U."/>
            <person name="Santos F.R."/>
            <person name="Vidigal T.H.D.A."/>
            <person name="Brescovit A.D."/>
            <person name="Santos A.J."/>
        </authorList>
    </citation>
    <scope>NUCLEOTIDE SEQUENCE</scope>
    <source>
        <tissue evidence="2">Shoot tissue taken approximately 20 cm above the soil surface</tissue>
    </source>
</reference>
<proteinExistence type="predicted"/>
<dbReference type="AlphaFoldDB" id="A0A0A9DEH2"/>
<protein>
    <submittedName>
        <fullName evidence="2">Uncharacterized protein</fullName>
    </submittedName>
</protein>